<dbReference type="SMART" id="SM00941">
    <property type="entry name" value="PYNP_C"/>
    <property type="match status" value="1"/>
</dbReference>
<dbReference type="Pfam" id="PF02885">
    <property type="entry name" value="Glycos_trans_3N"/>
    <property type="match status" value="1"/>
</dbReference>
<dbReference type="Pfam" id="PF07831">
    <property type="entry name" value="PYNP_C"/>
    <property type="match status" value="1"/>
</dbReference>
<protein>
    <recommendedName>
        <fullName evidence="1">thymidine phosphorylase</fullName>
        <ecNumber evidence="1">2.4.2.4</ecNumber>
    </recommendedName>
</protein>
<evidence type="ECO:0000259" key="5">
    <source>
        <dbReference type="SMART" id="SM00941"/>
    </source>
</evidence>
<dbReference type="InterPro" id="IPR028579">
    <property type="entry name" value="Thym_Pase_Put"/>
</dbReference>
<comment type="catalytic activity">
    <reaction evidence="4">
        <text>thymidine + phosphate = 2-deoxy-alpha-D-ribose 1-phosphate + thymine</text>
        <dbReference type="Rhea" id="RHEA:16037"/>
        <dbReference type="ChEBI" id="CHEBI:17748"/>
        <dbReference type="ChEBI" id="CHEBI:17821"/>
        <dbReference type="ChEBI" id="CHEBI:43474"/>
        <dbReference type="ChEBI" id="CHEBI:57259"/>
        <dbReference type="EC" id="2.4.2.4"/>
    </reaction>
</comment>
<evidence type="ECO:0000256" key="3">
    <source>
        <dbReference type="ARBA" id="ARBA00022679"/>
    </source>
</evidence>
<dbReference type="RefSeq" id="WP_176454805.1">
    <property type="nucleotide sequence ID" value="NZ_LK031773.1"/>
</dbReference>
<evidence type="ECO:0000256" key="4">
    <source>
        <dbReference type="ARBA" id="ARBA00048550"/>
    </source>
</evidence>
<dbReference type="GO" id="GO:0004645">
    <property type="term" value="F:1,4-alpha-oligoglucan phosphorylase activity"/>
    <property type="evidence" value="ECO:0007669"/>
    <property type="project" value="InterPro"/>
</dbReference>
<dbReference type="InterPro" id="IPR000312">
    <property type="entry name" value="Glycosyl_Trfase_fam3"/>
</dbReference>
<reference evidence="6" key="1">
    <citation type="submission" date="2013-12" db="EMBL/GenBank/DDBJ databases">
        <authorList>
            <person name="Li W."/>
            <person name="Chetelat R.T."/>
        </authorList>
    </citation>
    <scope>NUCLEOTIDE SEQUENCE</scope>
    <source>
        <strain evidence="6">CRIB-18</strain>
        <plasmid evidence="6">1</plasmid>
    </source>
</reference>
<dbReference type="InterPro" id="IPR013102">
    <property type="entry name" value="PYNP_C"/>
</dbReference>
<dbReference type="GO" id="GO:0009032">
    <property type="term" value="F:thymidine phosphorylase activity"/>
    <property type="evidence" value="ECO:0007669"/>
    <property type="project" value="UniProtKB-EC"/>
</dbReference>
<dbReference type="InterPro" id="IPR017872">
    <property type="entry name" value="Pyrmidine_PPase_CS"/>
</dbReference>
<dbReference type="SUPFAM" id="SSF52418">
    <property type="entry name" value="Nucleoside phosphorylase/phosphoribosyltransferase catalytic domain"/>
    <property type="match status" value="1"/>
</dbReference>
<dbReference type="Gene3D" id="1.20.970.50">
    <property type="match status" value="1"/>
</dbReference>
<dbReference type="SUPFAM" id="SSF54680">
    <property type="entry name" value="Pyrimidine nucleoside phosphorylase C-terminal domain"/>
    <property type="match status" value="1"/>
</dbReference>
<keyword evidence="3 6" id="KW-0808">Transferase</keyword>
<feature type="domain" description="Pyrimidine nucleoside phosphorylase C-terminal" evidence="5">
    <location>
        <begin position="434"/>
        <end position="501"/>
    </location>
</feature>
<accession>A0A090E482</accession>
<dbReference type="InterPro" id="IPR035902">
    <property type="entry name" value="Nuc_phospho_transferase"/>
</dbReference>
<dbReference type="AlphaFoldDB" id="A0A090E482"/>
<dbReference type="Pfam" id="PF00591">
    <property type="entry name" value="Glycos_transf_3"/>
    <property type="match status" value="1"/>
</dbReference>
<dbReference type="Gene3D" id="3.90.1170.30">
    <property type="entry name" value="Pyrimidine nucleoside phosphorylase-like, C-terminal domain"/>
    <property type="match status" value="1"/>
</dbReference>
<keyword evidence="2 6" id="KW-0328">Glycosyltransferase</keyword>
<dbReference type="PANTHER" id="PTHR10515:SF0">
    <property type="entry name" value="THYMIDINE PHOSPHORYLASE"/>
    <property type="match status" value="1"/>
</dbReference>
<dbReference type="SUPFAM" id="SSF47648">
    <property type="entry name" value="Nucleoside phosphorylase/phosphoribosyltransferase N-terminal domain"/>
    <property type="match status" value="1"/>
</dbReference>
<dbReference type="GO" id="GO:0006206">
    <property type="term" value="P:pyrimidine nucleobase metabolic process"/>
    <property type="evidence" value="ECO:0007669"/>
    <property type="project" value="InterPro"/>
</dbReference>
<name>A0A090E482_9BACT</name>
<dbReference type="NCBIfam" id="NF003338">
    <property type="entry name" value="PRK04350.1"/>
    <property type="match status" value="1"/>
</dbReference>
<proteinExistence type="inferred from homology"/>
<sequence>MELEHQEHNTLKLKKLGVDFRNEHLVFMRRDCHVCKSEGFEALNRIRVSKGDRTLVASLIVMDNPSQLNHGEIGLSNGAIEWLSAGEGDEINLSHMPPLDSMSDVRRKIYGDTLEPAAFSRIIQDIAASNLSNIQLSAFISACVGEGLNADEVIALTRAMIDVGFRLEWAQKEVFDKHCIGGLPGNRTTPIVVAIVAAAGLTIPKTSSRAITSPAGTADTMETLTNVNLSVEQMKNVVNQEGGCLVWGGSVQLSPADDIIIRVEKALDIDSEGQLIASVLSKKAAAGSTHVVIDIPVGPTAKVRSEEAAKLLSEKMIAVGIAIGLNVVTVVTDGRQPIGRGIGPSLEALDVLAVLQNDITAPKDLRQKAVLLAGKLLEMGGKVSKGEGEILANEILHSGKAWEKFQQICIAQGGLKTPKTALYTQIITADKSGMITAIDNRKIAKVAKLAGAPDAATAGIYLSASIGLKVEKGQNLYKIYAESPGELAYAIEYLRANPDIIQIEA</sequence>
<dbReference type="EMBL" id="LK031773">
    <property type="protein sequence ID" value="CDR35280.1"/>
    <property type="molecule type" value="Genomic_DNA"/>
</dbReference>
<dbReference type="InterPro" id="IPR036320">
    <property type="entry name" value="Glycosyl_Trfase_fam3_N_dom_sf"/>
</dbReference>
<keyword evidence="6" id="KW-0614">Plasmid</keyword>
<dbReference type="NCBIfam" id="TIGR02645">
    <property type="entry name" value="ARCH_P_rylase"/>
    <property type="match status" value="1"/>
</dbReference>
<dbReference type="HAMAP" id="MF_00703">
    <property type="entry name" value="Thymid_phosp_2"/>
    <property type="match status" value="1"/>
</dbReference>
<evidence type="ECO:0000256" key="2">
    <source>
        <dbReference type="ARBA" id="ARBA00022676"/>
    </source>
</evidence>
<dbReference type="PROSITE" id="PS00647">
    <property type="entry name" value="THYMID_PHOSPHORYLASE"/>
    <property type="match status" value="1"/>
</dbReference>
<reference evidence="6" key="2">
    <citation type="submission" date="2014-09" db="EMBL/GenBank/DDBJ databases">
        <title>Criblamydia sequanensis harbors a mega-plasmid encoding arsenite resistance.</title>
        <authorList>
            <person name="Bertelli C."/>
            <person name="Goesmann A."/>
            <person name="Greub G."/>
        </authorList>
    </citation>
    <scope>NUCLEOTIDE SEQUENCE [LARGE SCALE GENOMIC DNA]</scope>
    <source>
        <strain evidence="6">CRIB-18</strain>
        <plasmid evidence="6">1</plasmid>
    </source>
</reference>
<dbReference type="InterPro" id="IPR017459">
    <property type="entry name" value="Glycosyl_Trfase_fam3_N_dom"/>
</dbReference>
<dbReference type="GO" id="GO:0005829">
    <property type="term" value="C:cytosol"/>
    <property type="evidence" value="ECO:0007669"/>
    <property type="project" value="TreeGrafter"/>
</dbReference>
<evidence type="ECO:0000256" key="1">
    <source>
        <dbReference type="ARBA" id="ARBA00011892"/>
    </source>
</evidence>
<dbReference type="InterPro" id="IPR036566">
    <property type="entry name" value="PYNP-like_C_sf"/>
</dbReference>
<evidence type="ECO:0000313" key="6">
    <source>
        <dbReference type="EMBL" id="CDR35280.1"/>
    </source>
</evidence>
<organism evidence="6">
    <name type="scientific">Candidatus Criblamydia sequanensis CRIB-18</name>
    <dbReference type="NCBI Taxonomy" id="1437425"/>
    <lineage>
        <taxon>Bacteria</taxon>
        <taxon>Pseudomonadati</taxon>
        <taxon>Chlamydiota</taxon>
        <taxon>Chlamydiia</taxon>
        <taxon>Parachlamydiales</taxon>
        <taxon>Candidatus Criblamydiaceae</taxon>
        <taxon>Candidatus Criblamydia</taxon>
    </lineage>
</organism>
<dbReference type="InterPro" id="IPR000053">
    <property type="entry name" value="Thymidine/pyrmidine_PPase"/>
</dbReference>
<geneLocation type="plasmid" evidence="6">
    <name>1</name>
</geneLocation>
<dbReference type="GO" id="GO:0006213">
    <property type="term" value="P:pyrimidine nucleoside metabolic process"/>
    <property type="evidence" value="ECO:0007669"/>
    <property type="project" value="InterPro"/>
</dbReference>
<dbReference type="EC" id="2.4.2.4" evidence="1"/>
<gene>
    <name evidence="6" type="ORF">CSEC_p0009</name>
</gene>
<dbReference type="PANTHER" id="PTHR10515">
    <property type="entry name" value="THYMIDINE PHOSPHORYLASE"/>
    <property type="match status" value="1"/>
</dbReference>
<dbReference type="Gene3D" id="3.40.1030.10">
    <property type="entry name" value="Nucleoside phosphorylase/phosphoribosyltransferase catalytic domain"/>
    <property type="match status" value="1"/>
</dbReference>
<dbReference type="InterPro" id="IPR013466">
    <property type="entry name" value="Thymidine/AMP_Pase"/>
</dbReference>